<comment type="caution">
    <text evidence="7">The sequence shown here is derived from an EMBL/GenBank/DDBJ whole genome shotgun (WGS) entry which is preliminary data.</text>
</comment>
<feature type="domain" description="OmpR/PhoB-type" evidence="6">
    <location>
        <begin position="62"/>
        <end position="161"/>
    </location>
</feature>
<keyword evidence="8" id="KW-1185">Reference proteome</keyword>
<evidence type="ECO:0000256" key="3">
    <source>
        <dbReference type="ARBA" id="ARBA00023125"/>
    </source>
</evidence>
<keyword evidence="1" id="KW-0597">Phosphoprotein</keyword>
<keyword evidence="3 5" id="KW-0238">DNA-binding</keyword>
<dbReference type="SUPFAM" id="SSF46894">
    <property type="entry name" value="C-terminal effector domain of the bipartite response regulators"/>
    <property type="match status" value="1"/>
</dbReference>
<dbReference type="EMBL" id="BAABIV010000005">
    <property type="protein sequence ID" value="GAA4979272.1"/>
    <property type="molecule type" value="Genomic_DNA"/>
</dbReference>
<sequence>MTTALSSSAPARPAPLPAAAEAADVRVGYLVYLPENADPAQLLHTHGLRAEIRPLGPRTPPAPAQTYGDDVVRIDRASRTVEVAGRELDLTYLEFGLLAHLVAHPHRVHTREALLSGIWGYDYPGDGRTVDVHVARVRRKLGAEHRGRIVTVRRVGYKYLPGHG</sequence>
<keyword evidence="2" id="KW-0805">Transcription regulation</keyword>
<proteinExistence type="predicted"/>
<dbReference type="SMART" id="SM00862">
    <property type="entry name" value="Trans_reg_C"/>
    <property type="match status" value="1"/>
</dbReference>
<dbReference type="InterPro" id="IPR001867">
    <property type="entry name" value="OmpR/PhoB-type_DNA-bd"/>
</dbReference>
<reference evidence="8" key="1">
    <citation type="journal article" date="2019" name="Int. J. Syst. Evol. Microbiol.">
        <title>The Global Catalogue of Microorganisms (GCM) 10K type strain sequencing project: providing services to taxonomists for standard genome sequencing and annotation.</title>
        <authorList>
            <consortium name="The Broad Institute Genomics Platform"/>
            <consortium name="The Broad Institute Genome Sequencing Center for Infectious Disease"/>
            <person name="Wu L."/>
            <person name="Ma J."/>
        </authorList>
    </citation>
    <scope>NUCLEOTIDE SEQUENCE [LARGE SCALE GENOMIC DNA]</scope>
    <source>
        <strain evidence="8">JCM 17657</strain>
    </source>
</reference>
<evidence type="ECO:0000256" key="1">
    <source>
        <dbReference type="ARBA" id="ARBA00022553"/>
    </source>
</evidence>
<evidence type="ECO:0000313" key="8">
    <source>
        <dbReference type="Proteomes" id="UP001500610"/>
    </source>
</evidence>
<protein>
    <recommendedName>
        <fullName evidence="6">OmpR/PhoB-type domain-containing protein</fullName>
    </recommendedName>
</protein>
<dbReference type="CDD" id="cd00383">
    <property type="entry name" value="trans_reg_C"/>
    <property type="match status" value="1"/>
</dbReference>
<accession>A0ABP9HUQ7</accession>
<evidence type="ECO:0000256" key="2">
    <source>
        <dbReference type="ARBA" id="ARBA00023015"/>
    </source>
</evidence>
<dbReference type="RefSeq" id="WP_372481032.1">
    <property type="nucleotide sequence ID" value="NZ_BAABIV010000005.1"/>
</dbReference>
<dbReference type="PANTHER" id="PTHR48111">
    <property type="entry name" value="REGULATOR OF RPOS"/>
    <property type="match status" value="1"/>
</dbReference>
<evidence type="ECO:0000259" key="6">
    <source>
        <dbReference type="PROSITE" id="PS51755"/>
    </source>
</evidence>
<dbReference type="InterPro" id="IPR039420">
    <property type="entry name" value="WalR-like"/>
</dbReference>
<dbReference type="PANTHER" id="PTHR48111:SF4">
    <property type="entry name" value="DNA-BINDING DUAL TRANSCRIPTIONAL REGULATOR OMPR"/>
    <property type="match status" value="1"/>
</dbReference>
<evidence type="ECO:0000256" key="5">
    <source>
        <dbReference type="PROSITE-ProRule" id="PRU01091"/>
    </source>
</evidence>
<dbReference type="InterPro" id="IPR036388">
    <property type="entry name" value="WH-like_DNA-bd_sf"/>
</dbReference>
<keyword evidence="4" id="KW-0804">Transcription</keyword>
<organism evidence="7 8">
    <name type="scientific">Streptomyces hyderabadensis</name>
    <dbReference type="NCBI Taxonomy" id="598549"/>
    <lineage>
        <taxon>Bacteria</taxon>
        <taxon>Bacillati</taxon>
        <taxon>Actinomycetota</taxon>
        <taxon>Actinomycetes</taxon>
        <taxon>Kitasatosporales</taxon>
        <taxon>Streptomycetaceae</taxon>
        <taxon>Streptomyces</taxon>
    </lineage>
</organism>
<dbReference type="PROSITE" id="PS51755">
    <property type="entry name" value="OMPR_PHOB"/>
    <property type="match status" value="1"/>
</dbReference>
<gene>
    <name evidence="7" type="ORF">GCM10023257_16390</name>
</gene>
<dbReference type="InterPro" id="IPR016032">
    <property type="entry name" value="Sig_transdc_resp-reg_C-effctor"/>
</dbReference>
<dbReference type="Pfam" id="PF00486">
    <property type="entry name" value="Trans_reg_C"/>
    <property type="match status" value="1"/>
</dbReference>
<feature type="DNA-binding region" description="OmpR/PhoB-type" evidence="5">
    <location>
        <begin position="62"/>
        <end position="161"/>
    </location>
</feature>
<name>A0ABP9HUQ7_9ACTN</name>
<evidence type="ECO:0000256" key="4">
    <source>
        <dbReference type="ARBA" id="ARBA00023163"/>
    </source>
</evidence>
<dbReference type="Gene3D" id="1.10.10.10">
    <property type="entry name" value="Winged helix-like DNA-binding domain superfamily/Winged helix DNA-binding domain"/>
    <property type="match status" value="1"/>
</dbReference>
<dbReference type="Proteomes" id="UP001500610">
    <property type="component" value="Unassembled WGS sequence"/>
</dbReference>
<evidence type="ECO:0000313" key="7">
    <source>
        <dbReference type="EMBL" id="GAA4979272.1"/>
    </source>
</evidence>